<name>A0A2Z5JK84_STRAR</name>
<dbReference type="RefSeq" id="WP_114247227.1">
    <property type="nucleotide sequence ID" value="NZ_CP027306.1"/>
</dbReference>
<feature type="region of interest" description="Disordered" evidence="1">
    <location>
        <begin position="1"/>
        <end position="28"/>
    </location>
</feature>
<proteinExistence type="predicted"/>
<dbReference type="Proteomes" id="UP000252698">
    <property type="component" value="Chromosome"/>
</dbReference>
<reference evidence="2 3" key="1">
    <citation type="journal article" date="2018" name="Front. Microbiol.">
        <title>Genome Sequencing of Streptomyces atratus SCSIOZH16 and Activation Production of Nocardamine via Metabolic Engineering.</title>
        <authorList>
            <person name="Li Y."/>
            <person name="Zhang C."/>
            <person name="Liu C."/>
            <person name="Ju J."/>
            <person name="Ma J."/>
        </authorList>
    </citation>
    <scope>NUCLEOTIDE SEQUENCE [LARGE SCALE GENOMIC DNA]</scope>
    <source>
        <strain evidence="2 3">SCSIO_ZH16</strain>
    </source>
</reference>
<protein>
    <recommendedName>
        <fullName evidence="4">Tetratricopeptide repeat-containing protein</fullName>
    </recommendedName>
</protein>
<accession>A0A2Z5JK84</accession>
<dbReference type="EMBL" id="CP027306">
    <property type="protein sequence ID" value="AXE80810.1"/>
    <property type="molecule type" value="Genomic_DNA"/>
</dbReference>
<sequence>MSDSEARQRTAAQWGPARLGVHPALDPDETVDLPLTEYLPRPHDETLRQRLARTAATNDAAFVLLVGRSASGKTRAVYEAVAAVLPDWPVVHPADADELAAWIEASHIGPRTVLWLDEAQRYLNGAPGERAARALSRLLDQITPLAVVGTVWPEHLRRLTESRRDSGDESPHTRALLTGRHAMITVPDTLSGNSSAVAAAAARDPRLAAAVRAAGSGNRVLQHLTGGPELVRRWEMGPDQWFTAPQHSVLTVAVEARRLGHASAVPARLLMEAAPGFMDSTARATAGKEWFPAAISALTTTAGGPVPLIAERYARDVGDPDSYRPDDYLEQHIRRVRAHRAPPAGFWTGAVYARTADDLYALGGAAEQRRRYGCAAELYKNAVEKGHSRARAVWAVLRETTDGRAAAEETAATDPLAWAALAVSRELDGDGSAAYDAYRHAAEAGDVWAWSAMARIREEEGDQAAADAVAALSAAAGQALAWRTLGRMRAAHGPSAAKAFEQAVSAGDEWGHMGLVQVAERAGDLADAVEHATRAADGGVTAAWARLVRLHWSRGDHASAVAAATGGADVGNPEGWSLLAQLRNEAGDLSGAAAAHREAAALGVGAAWRELALLADSDGDSVAAEEAAAQAARTGDPEAWTALAEARAERGYAAGAARAAAEAARAGDLEAWITLARGRERAGNAEGAELAADLAADRGSPAAWAALSRMRERVGDRPGSRRAVLRADALGASDAWTALGRVREELGDTAAAERAYIRGCKAGDAEAHAVLGALYLEQGRSHEAWAAYRSAVDAGIPDAWEGLLSALAAQAPRATSAQTVGRLRTTGLSAEG</sequence>
<dbReference type="KEGG" id="sata:C5746_31975"/>
<dbReference type="SUPFAM" id="SSF81901">
    <property type="entry name" value="HCP-like"/>
    <property type="match status" value="3"/>
</dbReference>
<gene>
    <name evidence="2" type="ORF">C5746_31975</name>
</gene>
<organism evidence="2 3">
    <name type="scientific">Streptomyces atratus</name>
    <dbReference type="NCBI Taxonomy" id="1893"/>
    <lineage>
        <taxon>Bacteria</taxon>
        <taxon>Bacillati</taxon>
        <taxon>Actinomycetota</taxon>
        <taxon>Actinomycetes</taxon>
        <taxon>Kitasatosporales</taxon>
        <taxon>Streptomycetaceae</taxon>
        <taxon>Streptomyces</taxon>
    </lineage>
</organism>
<evidence type="ECO:0000313" key="3">
    <source>
        <dbReference type="Proteomes" id="UP000252698"/>
    </source>
</evidence>
<evidence type="ECO:0000256" key="1">
    <source>
        <dbReference type="SAM" id="MobiDB-lite"/>
    </source>
</evidence>
<dbReference type="Gene3D" id="1.25.40.10">
    <property type="entry name" value="Tetratricopeptide repeat domain"/>
    <property type="match status" value="2"/>
</dbReference>
<evidence type="ECO:0008006" key="4">
    <source>
        <dbReference type="Google" id="ProtNLM"/>
    </source>
</evidence>
<dbReference type="GeneID" id="95522994"/>
<dbReference type="InterPro" id="IPR011990">
    <property type="entry name" value="TPR-like_helical_dom_sf"/>
</dbReference>
<dbReference type="AlphaFoldDB" id="A0A2Z5JK84"/>
<evidence type="ECO:0000313" key="2">
    <source>
        <dbReference type="EMBL" id="AXE80810.1"/>
    </source>
</evidence>